<dbReference type="AlphaFoldDB" id="A0A0A2JBM8"/>
<sequence>MRSSIACARCRRSKIKCVNAGIDTTCRACESSGRECVYPTPAIGVSNTKRDLATLAEGEDRNGDWDGPKRHRSRKVVGISGSSTGSKLGVDALDSSILTTKVWEAVFDLFQSHFATLLPFLHPATFLGQIRQISSPAPPPTTFDGQDPRNPIYKVDPSSSLIPLGVLALTARFHPPLTAAHSPASPNHPSNPLAASEYYAAALRSRLAGLDGACLAQPDLARVQALLMLALHEWGMCRGKSAWVYVGMAIRLAQAMGLPFELENEFPARDPSRSSPGLKTEADHFGLPRRVEPREPTSDDIIAQETKRRTFWACFILDRCLSSGKYRPRMVRVKELGIQLPSDNAFAFGERVRTARLNEPTVRRPQSFSSQSMQIPSIRQSIGGFGEEKLPGPNGTPDNKPWSPISRRKDSSEEEVDRWEVGAEESVLSRVIRIIRIWGSIAKWSCAGGRRTEQYPPWHPESRFISLRQQLNEFQDSLSRNLQYSPRNTDTHIMYKTTLASYTVMHVVYFLSVIVLHRAYVPFLPIRCNEPSGPLDEPLFAIDKINGPPDGFWRDSARELFKAARQMIDLVATCQARGALVENPLVGFAIYNAAFVGVYGTHFPHMDPDGLMGSKPPPATYDSHHLGVAQARKALDIIREMRPRLKMAMGWFRTLNRLHSYFSKVKRDFRRVSRNRLDSMSDASDHGLNGIRPLREGGAGGGLEEFKMLEKLFLDFGSIEDQLTEPGMDEDSIAVPAASESIYERTNMSDAGSNAVRSETGDPGDQMLDGAGGRRESWVPVNSPGLSLPGHDGDRRPSLPLPNSRQMPSGSPYSLPSLQQHHPDGPMYTTSSPSFPSLSATTQSPSQYLTATTNRLNPINTWLPARPQAPPPPYSQSLPPINASAAHTIPVLPPPGSVGQLAPSPPLTSTEYPDSSLLSTSLGGDDVLAFLDGSEWGQLSMLAPSEIGIPAGWLSTVWSQFSR</sequence>
<keyword evidence="3" id="KW-0805">Transcription regulation</keyword>
<dbReference type="CDD" id="cd00067">
    <property type="entry name" value="GAL4"/>
    <property type="match status" value="1"/>
</dbReference>
<evidence type="ECO:0000256" key="3">
    <source>
        <dbReference type="ARBA" id="ARBA00023015"/>
    </source>
</evidence>
<dbReference type="GO" id="GO:0006351">
    <property type="term" value="P:DNA-templated transcription"/>
    <property type="evidence" value="ECO:0007669"/>
    <property type="project" value="InterPro"/>
</dbReference>
<dbReference type="PROSITE" id="PS00463">
    <property type="entry name" value="ZN2_CY6_FUNGAL_1"/>
    <property type="match status" value="1"/>
</dbReference>
<comment type="subcellular location">
    <subcellularLocation>
        <location evidence="1">Nucleus</location>
    </subcellularLocation>
</comment>
<dbReference type="CDD" id="cd12148">
    <property type="entry name" value="fungal_TF_MHR"/>
    <property type="match status" value="1"/>
</dbReference>
<evidence type="ECO:0000256" key="7">
    <source>
        <dbReference type="SAM" id="MobiDB-lite"/>
    </source>
</evidence>
<feature type="region of interest" description="Disordered" evidence="7">
    <location>
        <begin position="744"/>
        <end position="846"/>
    </location>
</feature>
<dbReference type="SUPFAM" id="SSF57701">
    <property type="entry name" value="Zn2/Cys6 DNA-binding domain"/>
    <property type="match status" value="1"/>
</dbReference>
<dbReference type="PANTHER" id="PTHR47338">
    <property type="entry name" value="ZN(II)2CYS6 TRANSCRIPTION FACTOR (EUROFUNG)-RELATED"/>
    <property type="match status" value="1"/>
</dbReference>
<feature type="region of interest" description="Disordered" evidence="7">
    <location>
        <begin position="892"/>
        <end position="914"/>
    </location>
</feature>
<evidence type="ECO:0000256" key="6">
    <source>
        <dbReference type="ARBA" id="ARBA00023242"/>
    </source>
</evidence>
<evidence type="ECO:0000256" key="5">
    <source>
        <dbReference type="ARBA" id="ARBA00023163"/>
    </source>
</evidence>
<dbReference type="GeneID" id="27681071"/>
<name>A0A0A2JBM8_PENEN</name>
<keyword evidence="2" id="KW-0479">Metal-binding</keyword>
<dbReference type="Proteomes" id="UP000030143">
    <property type="component" value="Unassembled WGS sequence"/>
</dbReference>
<dbReference type="InterPro" id="IPR001138">
    <property type="entry name" value="Zn2Cys6_DnaBD"/>
</dbReference>
<keyword evidence="10" id="KW-1185">Reference proteome</keyword>
<feature type="region of interest" description="Disordered" evidence="7">
    <location>
        <begin position="58"/>
        <end position="81"/>
    </location>
</feature>
<evidence type="ECO:0000313" key="10">
    <source>
        <dbReference type="Proteomes" id="UP000030143"/>
    </source>
</evidence>
<evidence type="ECO:0000313" key="9">
    <source>
        <dbReference type="EMBL" id="KGO52847.1"/>
    </source>
</evidence>
<proteinExistence type="predicted"/>
<keyword evidence="5" id="KW-0804">Transcription</keyword>
<evidence type="ECO:0000256" key="4">
    <source>
        <dbReference type="ARBA" id="ARBA00023125"/>
    </source>
</evidence>
<feature type="compositionally biased region" description="Polar residues" evidence="7">
    <location>
        <begin position="828"/>
        <end position="846"/>
    </location>
</feature>
<evidence type="ECO:0000256" key="2">
    <source>
        <dbReference type="ARBA" id="ARBA00022723"/>
    </source>
</evidence>
<gene>
    <name evidence="9" type="ORF">PEX2_083810</name>
</gene>
<dbReference type="GO" id="GO:0003677">
    <property type="term" value="F:DNA binding"/>
    <property type="evidence" value="ECO:0007669"/>
    <property type="project" value="UniProtKB-KW"/>
</dbReference>
<dbReference type="VEuPathDB" id="FungiDB:PEXP_095390"/>
<feature type="domain" description="Zn(2)-C6 fungal-type" evidence="8">
    <location>
        <begin position="6"/>
        <end position="38"/>
    </location>
</feature>
<feature type="region of interest" description="Disordered" evidence="7">
    <location>
        <begin position="383"/>
        <end position="416"/>
    </location>
</feature>
<dbReference type="GO" id="GO:0005634">
    <property type="term" value="C:nucleus"/>
    <property type="evidence" value="ECO:0007669"/>
    <property type="project" value="UniProtKB-SubCell"/>
</dbReference>
<dbReference type="Pfam" id="PF00172">
    <property type="entry name" value="Zn_clus"/>
    <property type="match status" value="1"/>
</dbReference>
<dbReference type="RefSeq" id="XP_016595550.1">
    <property type="nucleotide sequence ID" value="XM_016745651.1"/>
</dbReference>
<feature type="compositionally biased region" description="Basic and acidic residues" evidence="7">
    <location>
        <begin position="58"/>
        <end position="68"/>
    </location>
</feature>
<dbReference type="SMART" id="SM00066">
    <property type="entry name" value="GAL4"/>
    <property type="match status" value="1"/>
</dbReference>
<dbReference type="GO" id="GO:0000981">
    <property type="term" value="F:DNA-binding transcription factor activity, RNA polymerase II-specific"/>
    <property type="evidence" value="ECO:0007669"/>
    <property type="project" value="InterPro"/>
</dbReference>
<organism evidence="9 10">
    <name type="scientific">Penicillium expansum</name>
    <name type="common">Blue mold rot fungus</name>
    <dbReference type="NCBI Taxonomy" id="27334"/>
    <lineage>
        <taxon>Eukaryota</taxon>
        <taxon>Fungi</taxon>
        <taxon>Dikarya</taxon>
        <taxon>Ascomycota</taxon>
        <taxon>Pezizomycotina</taxon>
        <taxon>Eurotiomycetes</taxon>
        <taxon>Eurotiomycetidae</taxon>
        <taxon>Eurotiales</taxon>
        <taxon>Aspergillaceae</taxon>
        <taxon>Penicillium</taxon>
    </lineage>
</organism>
<dbReference type="SMART" id="SM00906">
    <property type="entry name" value="Fungal_trans"/>
    <property type="match status" value="1"/>
</dbReference>
<dbReference type="Pfam" id="PF04082">
    <property type="entry name" value="Fungal_trans"/>
    <property type="match status" value="1"/>
</dbReference>
<keyword evidence="6" id="KW-0539">Nucleus</keyword>
<dbReference type="InterPro" id="IPR007219">
    <property type="entry name" value="XnlR_reg_dom"/>
</dbReference>
<accession>A0A0A2JBM8</accession>
<dbReference type="GO" id="GO:0008270">
    <property type="term" value="F:zinc ion binding"/>
    <property type="evidence" value="ECO:0007669"/>
    <property type="project" value="InterPro"/>
</dbReference>
<evidence type="ECO:0000256" key="1">
    <source>
        <dbReference type="ARBA" id="ARBA00004123"/>
    </source>
</evidence>
<comment type="caution">
    <text evidence="9">The sequence shown here is derived from an EMBL/GenBank/DDBJ whole genome shotgun (WGS) entry which is preliminary data.</text>
</comment>
<reference evidence="9 10" key="1">
    <citation type="journal article" date="2015" name="Mol. Plant Microbe Interact.">
        <title>Genome, transcriptome, and functional analyses of Penicillium expansum provide new insights into secondary metabolism and pathogenicity.</title>
        <authorList>
            <person name="Ballester A.R."/>
            <person name="Marcet-Houben M."/>
            <person name="Levin E."/>
            <person name="Sela N."/>
            <person name="Selma-Lazaro C."/>
            <person name="Carmona L."/>
            <person name="Wisniewski M."/>
            <person name="Droby S."/>
            <person name="Gonzalez-Candelas L."/>
            <person name="Gabaldon T."/>
        </authorList>
    </citation>
    <scope>NUCLEOTIDE SEQUENCE [LARGE SCALE GENOMIC DNA]</scope>
    <source>
        <strain evidence="9 10">MD-8</strain>
    </source>
</reference>
<feature type="compositionally biased region" description="Polar residues" evidence="7">
    <location>
        <begin position="744"/>
        <end position="757"/>
    </location>
</feature>
<feature type="compositionally biased region" description="Polar residues" evidence="7">
    <location>
        <begin position="801"/>
        <end position="820"/>
    </location>
</feature>
<dbReference type="InterPro" id="IPR050815">
    <property type="entry name" value="TF_fung"/>
</dbReference>
<dbReference type="Gene3D" id="4.10.240.10">
    <property type="entry name" value="Zn(2)-C6 fungal-type DNA-binding domain"/>
    <property type="match status" value="1"/>
</dbReference>
<evidence type="ECO:0000259" key="8">
    <source>
        <dbReference type="PROSITE" id="PS50048"/>
    </source>
</evidence>
<dbReference type="PANTHER" id="PTHR47338:SF5">
    <property type="entry name" value="ZN(II)2CYS6 TRANSCRIPTION FACTOR (EUROFUNG)"/>
    <property type="match status" value="1"/>
</dbReference>
<dbReference type="PROSITE" id="PS50048">
    <property type="entry name" value="ZN2_CY6_FUNGAL_2"/>
    <property type="match status" value="1"/>
</dbReference>
<keyword evidence="4" id="KW-0238">DNA-binding</keyword>
<dbReference type="STRING" id="27334.A0A0A2JBM8"/>
<dbReference type="HOGENOM" id="CLU_005024_0_2_1"/>
<protein>
    <submittedName>
        <fullName evidence="9">Transcription factor, fungi</fullName>
    </submittedName>
</protein>
<dbReference type="InterPro" id="IPR036864">
    <property type="entry name" value="Zn2-C6_fun-type_DNA-bd_sf"/>
</dbReference>
<dbReference type="EMBL" id="JQFZ01000259">
    <property type="protein sequence ID" value="KGO52847.1"/>
    <property type="molecule type" value="Genomic_DNA"/>
</dbReference>